<evidence type="ECO:0000313" key="2">
    <source>
        <dbReference type="Proteomes" id="UP000560658"/>
    </source>
</evidence>
<sequence>MNVNYQSDFKIIESTTDVDLTTPFIFTYMTVGSNKFVASFDGAVYSNCRRLDNGYLMVALDNPRFALGPLSVKREYFLTDSDFKDGICNYVTVQKTDINIVVGETDESSPDVNVPPYYQKGDKGDPFTYEDFTSEQIDNIKRPALEAAELANEAVDSALVATNNAITATNEANEATNLANDARDQALEAAQVSHSAAQEANTNAAYAKDQGDYAKGEGDRISELIIITSEEASNVDYENINI</sequence>
<gene>
    <name evidence="1" type="ORF">GGR06_001611</name>
</gene>
<reference evidence="1" key="1">
    <citation type="submission" date="2020-08" db="EMBL/GenBank/DDBJ databases">
        <title>Genomic Encyclopedia of Type Strains, Phase IV (KMG-IV): sequencing the most valuable type-strain genomes for metagenomic binning, comparative biology and taxonomic classification.</title>
        <authorList>
            <person name="Goeker M."/>
        </authorList>
    </citation>
    <scope>NUCLEOTIDE SEQUENCE [LARGE SCALE GENOMIC DNA]</scope>
    <source>
        <strain evidence="1">DSM 105720</strain>
    </source>
</reference>
<keyword evidence="2" id="KW-1185">Reference proteome</keyword>
<protein>
    <submittedName>
        <fullName evidence="1">Uncharacterized protein</fullName>
    </submittedName>
</protein>
<organism evidence="1 2">
    <name type="scientific">Bacteroides reticulotermitis</name>
    <dbReference type="NCBI Taxonomy" id="1133319"/>
    <lineage>
        <taxon>Bacteria</taxon>
        <taxon>Pseudomonadati</taxon>
        <taxon>Bacteroidota</taxon>
        <taxon>Bacteroidia</taxon>
        <taxon>Bacteroidales</taxon>
        <taxon>Bacteroidaceae</taxon>
        <taxon>Bacteroides</taxon>
    </lineage>
</organism>
<dbReference type="Proteomes" id="UP000560658">
    <property type="component" value="Unassembled WGS sequence"/>
</dbReference>
<name>A0A840D565_9BACE</name>
<dbReference type="RefSeq" id="WP_052517125.1">
    <property type="nucleotide sequence ID" value="NZ_JACIER010000005.1"/>
</dbReference>
<dbReference type="EMBL" id="JACIER010000005">
    <property type="protein sequence ID" value="MBB4043825.1"/>
    <property type="molecule type" value="Genomic_DNA"/>
</dbReference>
<dbReference type="AlphaFoldDB" id="A0A840D565"/>
<evidence type="ECO:0000313" key="1">
    <source>
        <dbReference type="EMBL" id="MBB4043825.1"/>
    </source>
</evidence>
<accession>A0A840D565</accession>
<proteinExistence type="predicted"/>
<comment type="caution">
    <text evidence="1">The sequence shown here is derived from an EMBL/GenBank/DDBJ whole genome shotgun (WGS) entry which is preliminary data.</text>
</comment>